<dbReference type="InterPro" id="IPR015422">
    <property type="entry name" value="PyrdxlP-dep_Trfase_small"/>
</dbReference>
<dbReference type="SUPFAM" id="SSF46785">
    <property type="entry name" value="Winged helix' DNA-binding domain"/>
    <property type="match status" value="1"/>
</dbReference>
<dbReference type="NCBIfam" id="NF002806">
    <property type="entry name" value="PRK02948.1"/>
    <property type="match status" value="1"/>
</dbReference>
<dbReference type="Pfam" id="PF00266">
    <property type="entry name" value="Aminotran_5"/>
    <property type="match status" value="1"/>
</dbReference>
<evidence type="ECO:0000259" key="8">
    <source>
        <dbReference type="Pfam" id="PF00266"/>
    </source>
</evidence>
<dbReference type="Gene3D" id="3.90.1150.10">
    <property type="entry name" value="Aspartate Aminotransferase, domain 1"/>
    <property type="match status" value="1"/>
</dbReference>
<evidence type="ECO:0000256" key="6">
    <source>
        <dbReference type="ARBA" id="ARBA00023004"/>
    </source>
</evidence>
<dbReference type="AlphaFoldDB" id="A0A645A1K1"/>
<dbReference type="InterPro" id="IPR036388">
    <property type="entry name" value="WH-like_DNA-bd_sf"/>
</dbReference>
<dbReference type="InterPro" id="IPR000192">
    <property type="entry name" value="Aminotrans_V_dom"/>
</dbReference>
<dbReference type="SUPFAM" id="SSF53383">
    <property type="entry name" value="PLP-dependent transferases"/>
    <property type="match status" value="1"/>
</dbReference>
<evidence type="ECO:0000256" key="7">
    <source>
        <dbReference type="ARBA" id="ARBA00023014"/>
    </source>
</evidence>
<evidence type="ECO:0000256" key="3">
    <source>
        <dbReference type="ARBA" id="ARBA00012239"/>
    </source>
</evidence>
<evidence type="ECO:0000256" key="1">
    <source>
        <dbReference type="ARBA" id="ARBA00001933"/>
    </source>
</evidence>
<dbReference type="Gene3D" id="1.10.10.10">
    <property type="entry name" value="Winged helix-like DNA-binding domain superfamily/Winged helix DNA-binding domain"/>
    <property type="match status" value="1"/>
</dbReference>
<reference evidence="9" key="1">
    <citation type="submission" date="2019-08" db="EMBL/GenBank/DDBJ databases">
        <authorList>
            <person name="Kucharzyk K."/>
            <person name="Murdoch R.W."/>
            <person name="Higgins S."/>
            <person name="Loffler F."/>
        </authorList>
    </citation>
    <scope>NUCLEOTIDE SEQUENCE</scope>
</reference>
<dbReference type="PANTHER" id="PTHR11601">
    <property type="entry name" value="CYSTEINE DESULFURYLASE FAMILY MEMBER"/>
    <property type="match status" value="1"/>
</dbReference>
<dbReference type="InterPro" id="IPR036390">
    <property type="entry name" value="WH_DNA-bd_sf"/>
</dbReference>
<evidence type="ECO:0000313" key="9">
    <source>
        <dbReference type="EMBL" id="MPM46796.1"/>
    </source>
</evidence>
<proteinExistence type="inferred from homology"/>
<dbReference type="InterPro" id="IPR015424">
    <property type="entry name" value="PyrdxlP-dep_Trfase"/>
</dbReference>
<dbReference type="PROSITE" id="PS00595">
    <property type="entry name" value="AA_TRANSFER_CLASS_5"/>
    <property type="match status" value="1"/>
</dbReference>
<evidence type="ECO:0000256" key="5">
    <source>
        <dbReference type="ARBA" id="ARBA00022898"/>
    </source>
</evidence>
<comment type="caution">
    <text evidence="9">The sequence shown here is derived from an EMBL/GenBank/DDBJ whole genome shotgun (WGS) entry which is preliminary data.</text>
</comment>
<keyword evidence="9" id="KW-0808">Transferase</keyword>
<dbReference type="InterPro" id="IPR015421">
    <property type="entry name" value="PyrdxlP-dep_Trfase_major"/>
</dbReference>
<keyword evidence="6" id="KW-0408">Iron</keyword>
<dbReference type="EC" id="2.8.1.7" evidence="3"/>
<dbReference type="GO" id="GO:0046872">
    <property type="term" value="F:metal ion binding"/>
    <property type="evidence" value="ECO:0007669"/>
    <property type="project" value="UniProtKB-KW"/>
</dbReference>
<keyword evidence="4" id="KW-0479">Metal-binding</keyword>
<name>A0A645A1K1_9ZZZZ</name>
<dbReference type="FunFam" id="3.40.640.10:FF:000084">
    <property type="entry name" value="IscS-like cysteine desulfurase"/>
    <property type="match status" value="1"/>
</dbReference>
<keyword evidence="5" id="KW-0663">Pyridoxal phosphate</keyword>
<dbReference type="PANTHER" id="PTHR11601:SF34">
    <property type="entry name" value="CYSTEINE DESULFURASE"/>
    <property type="match status" value="1"/>
</dbReference>
<dbReference type="PROSITE" id="PS51197">
    <property type="entry name" value="HTH_RRF2_2"/>
    <property type="match status" value="1"/>
</dbReference>
<dbReference type="GO" id="GO:0051536">
    <property type="term" value="F:iron-sulfur cluster binding"/>
    <property type="evidence" value="ECO:0007669"/>
    <property type="project" value="UniProtKB-KW"/>
</dbReference>
<comment type="similarity">
    <text evidence="2">Belongs to the class-V pyridoxal-phosphate-dependent aminotransferase family. NifS/IscS subfamily.</text>
</comment>
<comment type="cofactor">
    <cofactor evidence="1">
        <name>pyridoxal 5'-phosphate</name>
        <dbReference type="ChEBI" id="CHEBI:597326"/>
    </cofactor>
</comment>
<feature type="domain" description="Aminotransferase class V" evidence="8">
    <location>
        <begin position="126"/>
        <end position="489"/>
    </location>
</feature>
<organism evidence="9">
    <name type="scientific">bioreactor metagenome</name>
    <dbReference type="NCBI Taxonomy" id="1076179"/>
    <lineage>
        <taxon>unclassified sequences</taxon>
        <taxon>metagenomes</taxon>
        <taxon>ecological metagenomes</taxon>
    </lineage>
</organism>
<dbReference type="Pfam" id="PF02082">
    <property type="entry name" value="Rrf2"/>
    <property type="match status" value="1"/>
</dbReference>
<dbReference type="EMBL" id="VSSQ01011419">
    <property type="protein sequence ID" value="MPM46796.1"/>
    <property type="molecule type" value="Genomic_DNA"/>
</dbReference>
<evidence type="ECO:0000256" key="4">
    <source>
        <dbReference type="ARBA" id="ARBA00022723"/>
    </source>
</evidence>
<dbReference type="InterPro" id="IPR020578">
    <property type="entry name" value="Aminotrans_V_PyrdxlP_BS"/>
</dbReference>
<dbReference type="NCBIfam" id="TIGR00738">
    <property type="entry name" value="rrf2_super"/>
    <property type="match status" value="1"/>
</dbReference>
<evidence type="ECO:0000256" key="2">
    <source>
        <dbReference type="ARBA" id="ARBA00006490"/>
    </source>
</evidence>
<accession>A0A645A1K1</accession>
<sequence length="507" mass="56016">MKLSTKSRYALRALASLIDQGCCCSVKKIAKDEHLSSDYLEKIFAKLKKAGVLDVERGASGGYMLSRDPKDISLKEVITALEKPEFSCPDVCQCHTKNLYQQIQSGFNQVLSSITLDSVDNSNKTVYLDYAASTPLDPQIVNTLISFLNPKYSGNSSSLHQFGLNAAQVVEDSRSTFAKILNAKEEEIIFTSSATESNNTVLKGVAWANQKKGKHIIISSIEHDCVRNSAKWLETQGFEITQIPVDKEGFIDLKFLEKSIRSDTILVSVIHGNNEIGTVQDIRKIGKICHDRGVYFHTDASQSFTKIPIDVQKDNVDFLTISSQKIYGPKGVALLYIKSGSKITPLLHGGGHEFGLRSSTINVPLIAAFTKAAKIAINSMESENKRLTQLRDYLIKNILTKIPDTHLNGSAKNRLCNNINISFDKIEGESILLDLDMNGIICSTGSACSSHSLEPSHVLLALGLKAEQAHSSIRFSLGRFTTQKDLDYLLKILPQTIQKMRQLSPFK</sequence>
<dbReference type="Gene3D" id="3.40.640.10">
    <property type="entry name" value="Type I PLP-dependent aspartate aminotransferase-like (Major domain)"/>
    <property type="match status" value="1"/>
</dbReference>
<protein>
    <recommendedName>
        <fullName evidence="3">cysteine desulfurase</fullName>
        <ecNumber evidence="3">2.8.1.7</ecNumber>
    </recommendedName>
</protein>
<dbReference type="InterPro" id="IPR000944">
    <property type="entry name" value="Tscrpt_reg_Rrf2"/>
</dbReference>
<gene>
    <name evidence="9" type="primary">iscS_35</name>
    <name evidence="9" type="ORF">SDC9_93502</name>
</gene>
<keyword evidence="7" id="KW-0411">Iron-sulfur</keyword>
<dbReference type="GO" id="GO:0031071">
    <property type="term" value="F:cysteine desulfurase activity"/>
    <property type="evidence" value="ECO:0007669"/>
    <property type="project" value="UniProtKB-EC"/>
</dbReference>